<dbReference type="AlphaFoldDB" id="A0A7D7LMZ0"/>
<evidence type="ECO:0000313" key="1">
    <source>
        <dbReference type="EMBL" id="MBA5245736.1"/>
    </source>
</evidence>
<evidence type="ECO:0000313" key="4">
    <source>
        <dbReference type="Proteomes" id="UP000539710"/>
    </source>
</evidence>
<reference evidence="3" key="2">
    <citation type="submission" date="2020-07" db="EMBL/GenBank/DDBJ databases">
        <title>Chryseobacterium sp.cx-624.</title>
        <authorList>
            <person name="Yang C."/>
        </authorList>
    </citation>
    <scope>NUCLEOTIDE SEQUENCE [LARGE SCALE GENOMIC DNA]</scope>
    <source>
        <strain evidence="3">cx-624</strain>
    </source>
</reference>
<reference evidence="1" key="4">
    <citation type="submission" date="2020-07" db="EMBL/GenBank/DDBJ databases">
        <authorList>
            <person name="Yang C."/>
        </authorList>
    </citation>
    <scope>NUCLEOTIDE SEQUENCE</scope>
    <source>
        <strain evidence="1">Cx-624</strain>
    </source>
</reference>
<evidence type="ECO:0000313" key="2">
    <source>
        <dbReference type="EMBL" id="QMS98859.1"/>
    </source>
</evidence>
<sequence length="238" mass="27223">MFKIPTIHGYIDRRILVNYSADPEAVQKILPYPFRPKPYKDRAIVGICLIRLKHIKPKGFYNFMGVNSENGAHRIAVEWDDNGLTKSGVYIPRRDTSLILNTIVGGRIFPGEHHQAKFNVHEVLQDYNVAFKSSDGTEVSVNASVTHSFSEKSIFDTIEDASEFLKKGELGYSPYGIKFQGLRLHTYKWEVQPLKVHKVKSSVFENKEIFPEGSVRFDNALLMTNIEHEWHSVKGTTR</sequence>
<gene>
    <name evidence="2" type="ORF">H1R16_02275</name>
    <name evidence="1" type="ORF">H2507_00995</name>
</gene>
<reference evidence="4" key="3">
    <citation type="submission" date="2020-07" db="EMBL/GenBank/DDBJ databases">
        <title>Flavobacterium sp. xlx-214.</title>
        <authorList>
            <person name="Yang C."/>
        </authorList>
    </citation>
    <scope>NUCLEOTIDE SEQUENCE [LARGE SCALE GENOMIC DNA]</scope>
    <source>
        <strain evidence="4">CX-624</strain>
    </source>
</reference>
<proteinExistence type="predicted"/>
<dbReference type="Proteomes" id="UP000515349">
    <property type="component" value="Chromosome"/>
</dbReference>
<name>A0A7D7LMZ0_9FLAO</name>
<dbReference type="EMBL" id="JACEUX010000001">
    <property type="protein sequence ID" value="MBA5245736.1"/>
    <property type="molecule type" value="Genomic_DNA"/>
</dbReference>
<protein>
    <submittedName>
        <fullName evidence="2">DUF2071 domain-containing protein</fullName>
    </submittedName>
</protein>
<dbReference type="RefSeq" id="WP_181885857.1">
    <property type="nucleotide sequence ID" value="NZ_CP059472.1"/>
</dbReference>
<dbReference type="Pfam" id="PF09844">
    <property type="entry name" value="DUF2071"/>
    <property type="match status" value="1"/>
</dbReference>
<evidence type="ECO:0000313" key="3">
    <source>
        <dbReference type="Proteomes" id="UP000515349"/>
    </source>
</evidence>
<reference evidence="2" key="1">
    <citation type="submission" date="2020-07" db="EMBL/GenBank/DDBJ databases">
        <title>Chryseobacterium sp. CX-624.</title>
        <authorList>
            <person name="Yang C."/>
        </authorList>
    </citation>
    <scope>NUCLEOTIDE SEQUENCE</scope>
    <source>
        <strain evidence="2">CX-624</strain>
    </source>
</reference>
<dbReference type="KEGG" id="cbau:H1R16_02275"/>
<dbReference type="InterPro" id="IPR018644">
    <property type="entry name" value="DUF2071"/>
</dbReference>
<organism evidence="2 3">
    <name type="scientific">Marnyiella aurantia</name>
    <dbReference type="NCBI Taxonomy" id="2758037"/>
    <lineage>
        <taxon>Bacteria</taxon>
        <taxon>Pseudomonadati</taxon>
        <taxon>Bacteroidota</taxon>
        <taxon>Flavobacteriia</taxon>
        <taxon>Flavobacteriales</taxon>
        <taxon>Weeksellaceae</taxon>
        <taxon>Marnyiella</taxon>
    </lineage>
</organism>
<dbReference type="EMBL" id="CP059472">
    <property type="protein sequence ID" value="QMS98859.1"/>
    <property type="molecule type" value="Genomic_DNA"/>
</dbReference>
<keyword evidence="4" id="KW-1185">Reference proteome</keyword>
<accession>A0A7D7LMZ0</accession>
<dbReference type="Proteomes" id="UP000539710">
    <property type="component" value="Unassembled WGS sequence"/>
</dbReference>